<dbReference type="EnsemblMetazoa" id="Aqu2.1.04638_001">
    <property type="protein sequence ID" value="Aqu2.1.04638_001"/>
    <property type="gene ID" value="Aqu2.1.04638"/>
</dbReference>
<protein>
    <submittedName>
        <fullName evidence="1">Uncharacterized protein</fullName>
    </submittedName>
</protein>
<proteinExistence type="predicted"/>
<organism evidence="1">
    <name type="scientific">Amphimedon queenslandica</name>
    <name type="common">Sponge</name>
    <dbReference type="NCBI Taxonomy" id="400682"/>
    <lineage>
        <taxon>Eukaryota</taxon>
        <taxon>Metazoa</taxon>
        <taxon>Porifera</taxon>
        <taxon>Demospongiae</taxon>
        <taxon>Heteroscleromorpha</taxon>
        <taxon>Haplosclerida</taxon>
        <taxon>Niphatidae</taxon>
        <taxon>Amphimedon</taxon>
    </lineage>
</organism>
<evidence type="ECO:0000313" key="1">
    <source>
        <dbReference type="EnsemblMetazoa" id="Aqu2.1.04638_001"/>
    </source>
</evidence>
<accession>A0A1X7SR76</accession>
<sequence length="280" mass="31970">MLREFCHFFTSFGSIIDVSLIDPSSRLIILQPISFLNKLDKLFYFSSDDTLVTSHGLVSEAIAETIFDKNASIYMSFLESLCIATKISQEQVNVTIDQCSYYISNVCTHPPLLQCSPTSLHLVHDTNNSLSNFLVIFTAKFLKSYPMAQLDVSRTPHINVTRFCSRSDGLLFELVYLGDIIEFCFPDLDKELLCDVCELIVKKCHEIMNESDILYNFAILCAKNQLKGPCKLQMERHALPFKDKCKYCSVTMSSQDAERIELFNDILAKHKIDEKKILIE</sequence>
<dbReference type="InParanoid" id="A0A1X7SR76"/>
<dbReference type="AlphaFoldDB" id="A0A1X7SR76"/>
<name>A0A1X7SR76_AMPQE</name>
<reference evidence="1" key="1">
    <citation type="submission" date="2017-05" db="UniProtKB">
        <authorList>
            <consortium name="EnsemblMetazoa"/>
        </authorList>
    </citation>
    <scope>IDENTIFICATION</scope>
</reference>